<dbReference type="EMBL" id="KN840518">
    <property type="protein sequence ID" value="KIP06424.1"/>
    <property type="molecule type" value="Genomic_DNA"/>
</dbReference>
<dbReference type="Proteomes" id="UP000053257">
    <property type="component" value="Unassembled WGS sequence"/>
</dbReference>
<organism evidence="1 2">
    <name type="scientific">Phlebiopsis gigantea (strain 11061_1 CR5-6)</name>
    <name type="common">White-rot fungus</name>
    <name type="synonym">Peniophora gigantea</name>
    <dbReference type="NCBI Taxonomy" id="745531"/>
    <lineage>
        <taxon>Eukaryota</taxon>
        <taxon>Fungi</taxon>
        <taxon>Dikarya</taxon>
        <taxon>Basidiomycota</taxon>
        <taxon>Agaricomycotina</taxon>
        <taxon>Agaricomycetes</taxon>
        <taxon>Polyporales</taxon>
        <taxon>Phanerochaetaceae</taxon>
        <taxon>Phlebiopsis</taxon>
    </lineage>
</organism>
<dbReference type="OrthoDB" id="3227556at2759"/>
<evidence type="ECO:0000313" key="1">
    <source>
        <dbReference type="EMBL" id="KIP06424.1"/>
    </source>
</evidence>
<accession>A0A0C3NMZ7</accession>
<gene>
    <name evidence="1" type="ORF">PHLGIDRAFT_30487</name>
</gene>
<dbReference type="AlphaFoldDB" id="A0A0C3NMZ7"/>
<evidence type="ECO:0000313" key="2">
    <source>
        <dbReference type="Proteomes" id="UP000053257"/>
    </source>
</evidence>
<proteinExistence type="predicted"/>
<reference evidence="1 2" key="1">
    <citation type="journal article" date="2014" name="PLoS Genet.">
        <title>Analysis of the Phlebiopsis gigantea genome, transcriptome and secretome provides insight into its pioneer colonization strategies of wood.</title>
        <authorList>
            <person name="Hori C."/>
            <person name="Ishida T."/>
            <person name="Igarashi K."/>
            <person name="Samejima M."/>
            <person name="Suzuki H."/>
            <person name="Master E."/>
            <person name="Ferreira P."/>
            <person name="Ruiz-Duenas F.J."/>
            <person name="Held B."/>
            <person name="Canessa P."/>
            <person name="Larrondo L.F."/>
            <person name="Schmoll M."/>
            <person name="Druzhinina I.S."/>
            <person name="Kubicek C.P."/>
            <person name="Gaskell J.A."/>
            <person name="Kersten P."/>
            <person name="St John F."/>
            <person name="Glasner J."/>
            <person name="Sabat G."/>
            <person name="Splinter BonDurant S."/>
            <person name="Syed K."/>
            <person name="Yadav J."/>
            <person name="Mgbeahuruike A.C."/>
            <person name="Kovalchuk A."/>
            <person name="Asiegbu F.O."/>
            <person name="Lackner G."/>
            <person name="Hoffmeister D."/>
            <person name="Rencoret J."/>
            <person name="Gutierrez A."/>
            <person name="Sun H."/>
            <person name="Lindquist E."/>
            <person name="Barry K."/>
            <person name="Riley R."/>
            <person name="Grigoriev I.V."/>
            <person name="Henrissat B."/>
            <person name="Kues U."/>
            <person name="Berka R.M."/>
            <person name="Martinez A.T."/>
            <person name="Covert S.F."/>
            <person name="Blanchette R.A."/>
            <person name="Cullen D."/>
        </authorList>
    </citation>
    <scope>NUCLEOTIDE SEQUENCE [LARGE SCALE GENOMIC DNA]</scope>
    <source>
        <strain evidence="1 2">11061_1 CR5-6</strain>
    </source>
</reference>
<dbReference type="HOGENOM" id="CLU_169800_0_0_1"/>
<name>A0A0C3NMZ7_PHLG1</name>
<sequence length="94" mass="10425">MTSNTSPLSLNDTLRDLALLRACDVDLSSALPQEKMAAEPTEVDKSVDRSYEFAREARAALKLMNREEIEKQGARVEEVRGVLEDVTKGLESQS</sequence>
<protein>
    <submittedName>
        <fullName evidence="1">Uncharacterized protein</fullName>
    </submittedName>
</protein>
<keyword evidence="2" id="KW-1185">Reference proteome</keyword>